<dbReference type="AlphaFoldDB" id="A0A150MER2"/>
<reference evidence="2 3" key="1">
    <citation type="submission" date="2016-01" db="EMBL/GenBank/DDBJ databases">
        <title>Draft Genome Sequences of Seven Thermophilic Sporeformers Isolated from Foods.</title>
        <authorList>
            <person name="Berendsen E.M."/>
            <person name="Wells-Bennik M.H."/>
            <person name="Krawcyk A.O."/>
            <person name="De Jong A."/>
            <person name="Holsappel S."/>
            <person name="Eijlander R.T."/>
            <person name="Kuipers O.P."/>
        </authorList>
    </citation>
    <scope>NUCLEOTIDE SEQUENCE [LARGE SCALE GENOMIC DNA]</scope>
    <source>
        <strain evidence="2 3">B4135</strain>
    </source>
</reference>
<gene>
    <name evidence="2" type="ORF">B4135_0290</name>
</gene>
<evidence type="ECO:0000256" key="1">
    <source>
        <dbReference type="SAM" id="MobiDB-lite"/>
    </source>
</evidence>
<accession>A0A150MER2</accession>
<name>A0A150MER2_9BACI</name>
<dbReference type="Proteomes" id="UP000075683">
    <property type="component" value="Unassembled WGS sequence"/>
</dbReference>
<proteinExistence type="predicted"/>
<dbReference type="STRING" id="301148.B4135_0290"/>
<feature type="region of interest" description="Disordered" evidence="1">
    <location>
        <begin position="1"/>
        <end position="33"/>
    </location>
</feature>
<sequence>MNARENFSGGRAPPSRERETGAPRIGPFRVDGDAPWERGFRIQRISRLRSRKKEG</sequence>
<evidence type="ECO:0000313" key="2">
    <source>
        <dbReference type="EMBL" id="KYD22789.1"/>
    </source>
</evidence>
<organism evidence="2 3">
    <name type="scientific">Caldibacillus debilis</name>
    <dbReference type="NCBI Taxonomy" id="301148"/>
    <lineage>
        <taxon>Bacteria</taxon>
        <taxon>Bacillati</taxon>
        <taxon>Bacillota</taxon>
        <taxon>Bacilli</taxon>
        <taxon>Bacillales</taxon>
        <taxon>Bacillaceae</taxon>
        <taxon>Caldibacillus</taxon>
    </lineage>
</organism>
<dbReference type="EMBL" id="LQYT01000007">
    <property type="protein sequence ID" value="KYD22789.1"/>
    <property type="molecule type" value="Genomic_DNA"/>
</dbReference>
<protein>
    <submittedName>
        <fullName evidence="2">Uncharacterized protein</fullName>
    </submittedName>
</protein>
<comment type="caution">
    <text evidence="2">The sequence shown here is derived from an EMBL/GenBank/DDBJ whole genome shotgun (WGS) entry which is preliminary data.</text>
</comment>
<evidence type="ECO:0000313" key="3">
    <source>
        <dbReference type="Proteomes" id="UP000075683"/>
    </source>
</evidence>